<dbReference type="STRING" id="331113.SNE_A04100"/>
<dbReference type="Proteomes" id="UP000000496">
    <property type="component" value="Chromosome gsn.131"/>
</dbReference>
<proteinExistence type="inferred from homology"/>
<dbReference type="PRINTS" id="PR00176">
    <property type="entry name" value="NANEUSMPORT"/>
</dbReference>
<feature type="transmembrane region" description="Helical" evidence="7">
    <location>
        <begin position="386"/>
        <end position="406"/>
    </location>
</feature>
<evidence type="ECO:0000256" key="4">
    <source>
        <dbReference type="ARBA" id="ARBA00022989"/>
    </source>
</evidence>
<keyword evidence="9" id="KW-1185">Reference proteome</keyword>
<dbReference type="RefSeq" id="WP_013942754.1">
    <property type="nucleotide sequence ID" value="NC_015713.1"/>
</dbReference>
<evidence type="ECO:0000256" key="1">
    <source>
        <dbReference type="ARBA" id="ARBA00004141"/>
    </source>
</evidence>
<dbReference type="PANTHER" id="PTHR42948:SF1">
    <property type="entry name" value="TRANSPORTER"/>
    <property type="match status" value="1"/>
</dbReference>
<dbReference type="InterPro" id="IPR047218">
    <property type="entry name" value="YocR/YhdH-like"/>
</dbReference>
<dbReference type="EMBL" id="FR872582">
    <property type="protein sequence ID" value="CCB88287.1"/>
    <property type="molecule type" value="Genomic_DNA"/>
</dbReference>
<feature type="transmembrane region" description="Helical" evidence="7">
    <location>
        <begin position="147"/>
        <end position="165"/>
    </location>
</feature>
<feature type="transmembrane region" description="Helical" evidence="7">
    <location>
        <begin position="92"/>
        <end position="118"/>
    </location>
</feature>
<reference evidence="8 9" key="2">
    <citation type="journal article" date="2011" name="Mol. Biol. Evol.">
        <title>Unity in variety--the pan-genome of the Chlamydiae.</title>
        <authorList>
            <person name="Collingro A."/>
            <person name="Tischler P."/>
            <person name="Weinmaier T."/>
            <person name="Penz T."/>
            <person name="Heinz E."/>
            <person name="Brunham R.C."/>
            <person name="Read T.D."/>
            <person name="Bavoil P.M."/>
            <person name="Sachse K."/>
            <person name="Kahane S."/>
            <person name="Friedman M.G."/>
            <person name="Rattei T."/>
            <person name="Myers G.S."/>
            <person name="Horn M."/>
        </authorList>
    </citation>
    <scope>NUCLEOTIDE SEQUENCE [LARGE SCALE GENOMIC DNA]</scope>
    <source>
        <strain evidence="9">ATCC VR-1471 / Z</strain>
    </source>
</reference>
<evidence type="ECO:0000256" key="5">
    <source>
        <dbReference type="ARBA" id="ARBA00023136"/>
    </source>
</evidence>
<feature type="transmembrane region" description="Helical" evidence="7">
    <location>
        <begin position="426"/>
        <end position="445"/>
    </location>
</feature>
<protein>
    <recommendedName>
        <fullName evidence="6">Transporter</fullName>
    </recommendedName>
</protein>
<keyword evidence="4 7" id="KW-1133">Transmembrane helix</keyword>
<comment type="similarity">
    <text evidence="6">Belongs to the sodium:neurotransmitter symporter (SNF) (TC 2.A.22) family.</text>
</comment>
<dbReference type="KEGG" id="sng:SNE_A04100"/>
<evidence type="ECO:0000313" key="9">
    <source>
        <dbReference type="Proteomes" id="UP000000496"/>
    </source>
</evidence>
<evidence type="ECO:0000313" key="8">
    <source>
        <dbReference type="EMBL" id="CCB88287.1"/>
    </source>
</evidence>
<dbReference type="CDD" id="cd10336">
    <property type="entry name" value="SLC6sbd_Tyt1-Like"/>
    <property type="match status" value="1"/>
</dbReference>
<dbReference type="PANTHER" id="PTHR42948">
    <property type="entry name" value="TRANSPORTER"/>
    <property type="match status" value="1"/>
</dbReference>
<feature type="transmembrane region" description="Helical" evidence="7">
    <location>
        <begin position="217"/>
        <end position="239"/>
    </location>
</feature>
<dbReference type="SUPFAM" id="SSF161070">
    <property type="entry name" value="SNF-like"/>
    <property type="match status" value="1"/>
</dbReference>
<dbReference type="eggNOG" id="COG0733">
    <property type="taxonomic scope" value="Bacteria"/>
</dbReference>
<feature type="transmembrane region" description="Helical" evidence="7">
    <location>
        <begin position="177"/>
        <end position="197"/>
    </location>
</feature>
<evidence type="ECO:0000256" key="7">
    <source>
        <dbReference type="SAM" id="Phobius"/>
    </source>
</evidence>
<feature type="transmembrane region" description="Helical" evidence="7">
    <location>
        <begin position="299"/>
        <end position="322"/>
    </location>
</feature>
<evidence type="ECO:0000256" key="3">
    <source>
        <dbReference type="ARBA" id="ARBA00022692"/>
    </source>
</evidence>
<dbReference type="Pfam" id="PF00209">
    <property type="entry name" value="SNF"/>
    <property type="match status" value="2"/>
</dbReference>
<keyword evidence="6" id="KW-0769">Symport</keyword>
<dbReference type="InterPro" id="IPR000175">
    <property type="entry name" value="Na/ntran_symport"/>
</dbReference>
<dbReference type="AlphaFoldDB" id="F8L6F5"/>
<dbReference type="PROSITE" id="PS50267">
    <property type="entry name" value="NA_NEUROTRAN_SYMP_3"/>
    <property type="match status" value="1"/>
</dbReference>
<reference key="1">
    <citation type="journal article" date="2011" name="Mol. Biol. Evol.">
        <title>Unity in variety -- the pan-genome of the Chlamydiae.</title>
        <authorList>
            <person name="Collingro A."/>
            <person name="Tischler P."/>
            <person name="Weinmaier T."/>
            <person name="Penz T."/>
            <person name="Heinz E."/>
            <person name="Brunham R.C."/>
            <person name="Read T.D."/>
            <person name="Bavoil P.M."/>
            <person name="Sachse K."/>
            <person name="Kahane S."/>
            <person name="Friedman M.G."/>
            <person name="Rattei T."/>
            <person name="Myers G.S.A."/>
            <person name="Horn M."/>
        </authorList>
    </citation>
    <scope>NUCLEOTIDE SEQUENCE</scope>
    <source>
        <strain>Z</strain>
    </source>
</reference>
<dbReference type="GO" id="GO:0016020">
    <property type="term" value="C:membrane"/>
    <property type="evidence" value="ECO:0007669"/>
    <property type="project" value="UniProtKB-SubCell"/>
</dbReference>
<dbReference type="HOGENOM" id="CLU_006855_3_4_0"/>
<dbReference type="OrthoDB" id="9762833at2"/>
<dbReference type="GO" id="GO:0015293">
    <property type="term" value="F:symporter activity"/>
    <property type="evidence" value="ECO:0007669"/>
    <property type="project" value="UniProtKB-KW"/>
</dbReference>
<keyword evidence="5 7" id="KW-0472">Membrane</keyword>
<evidence type="ECO:0000256" key="6">
    <source>
        <dbReference type="RuleBase" id="RU003732"/>
    </source>
</evidence>
<feature type="transmembrane region" description="Helical" evidence="7">
    <location>
        <begin position="12"/>
        <end position="31"/>
    </location>
</feature>
<feature type="transmembrane region" description="Helical" evidence="7">
    <location>
        <begin position="251"/>
        <end position="279"/>
    </location>
</feature>
<dbReference type="PROSITE" id="PS00610">
    <property type="entry name" value="NA_NEUROTRAN_SYMP_1"/>
    <property type="match status" value="1"/>
</dbReference>
<dbReference type="NCBIfam" id="NF037979">
    <property type="entry name" value="Na_transp"/>
    <property type="match status" value="1"/>
</dbReference>
<organism evidence="8 9">
    <name type="scientific">Simkania negevensis (strain ATCC VR-1471 / DSM 27360 / Z)</name>
    <dbReference type="NCBI Taxonomy" id="331113"/>
    <lineage>
        <taxon>Bacteria</taxon>
        <taxon>Pseudomonadati</taxon>
        <taxon>Chlamydiota</taxon>
        <taxon>Chlamydiia</taxon>
        <taxon>Parachlamydiales</taxon>
        <taxon>Simkaniaceae</taxon>
        <taxon>Simkania</taxon>
    </lineage>
</organism>
<gene>
    <name evidence="8" type="primary">yhdH-C</name>
    <name evidence="8" type="ordered locus">SNE_A04100</name>
</gene>
<feature type="transmembrane region" description="Helical" evidence="7">
    <location>
        <begin position="343"/>
        <end position="360"/>
    </location>
</feature>
<keyword evidence="3 6" id="KW-0812">Transmembrane</keyword>
<dbReference type="InterPro" id="IPR037272">
    <property type="entry name" value="SNS_sf"/>
</dbReference>
<keyword evidence="2 6" id="KW-0813">Transport</keyword>
<name>F8L6F5_SIMNZ</name>
<accession>F8L6F5</accession>
<feature type="transmembrane region" description="Helical" evidence="7">
    <location>
        <begin position="43"/>
        <end position="65"/>
    </location>
</feature>
<evidence type="ECO:0000256" key="2">
    <source>
        <dbReference type="ARBA" id="ARBA00022448"/>
    </source>
</evidence>
<sequence length="461" mass="51614">MSHTREHWGSRLGFILAAVGSAIGLGVLWKFPYTVGNNGGGLFLFTYFICIIAIGIPVLIGELLLGRKSQRAAVGAFATLTEEKPRWKVAGWLGVISSFLIMSYYSVIAGWGMSYILMSLSGFYHNLSSTDMASVFQKLSESGSITVFWHFLFTVITMGIVLSGVRKGIEFWSKIMTRALFAILFCLFLYSMTLEGFGKAAHFIFYPDLARFKFSSVLEALGLAFFTLSLGQGIMISYGSYMRKQENIPQMACVIGFSVIIVAILAALTIFPVIFTFGFQPEQGTGLIFKTLPYLFAQLPGALVVSTIFFTLFVFTALTSAIPFIEVVATNLMELLGWSRKKAVLIVAASTFTFGIPSALSNSHEIFRDWQSIYGINFLDTIDNLVSVWIIPIAGLLTAIYIGWVLKRDIPKNEFPFGKKWHFYFLLWRFFIKWIIPITIFLIILQKSGLVDFDYIFGLSR</sequence>
<comment type="subcellular location">
    <subcellularLocation>
        <location evidence="1">Membrane</location>
        <topology evidence="1">Multi-pass membrane protein</topology>
    </subcellularLocation>
</comment>